<dbReference type="InterPro" id="IPR036282">
    <property type="entry name" value="Glutathione-S-Trfase_C_sf"/>
</dbReference>
<feature type="region of interest" description="Disordered" evidence="1">
    <location>
        <begin position="132"/>
        <end position="151"/>
    </location>
</feature>
<dbReference type="AlphaFoldDB" id="A0A4U0W9Z4"/>
<evidence type="ECO:0000256" key="1">
    <source>
        <dbReference type="SAM" id="MobiDB-lite"/>
    </source>
</evidence>
<dbReference type="InterPro" id="IPR027450">
    <property type="entry name" value="AlkB-like"/>
</dbReference>
<evidence type="ECO:0000313" key="3">
    <source>
        <dbReference type="EMBL" id="TKA59251.1"/>
    </source>
</evidence>
<comment type="caution">
    <text evidence="3">The sequence shown here is derived from an EMBL/GenBank/DDBJ whole genome shotgun (WGS) entry which is preliminary data.</text>
</comment>
<dbReference type="PANTHER" id="PTHR31212:SF5">
    <property type="entry name" value="ISOCHORISMATASE FAMILY PROTEIN FAMILY (AFU_ORTHOLOGUE AFUA_3G14500)"/>
    <property type="match status" value="1"/>
</dbReference>
<dbReference type="EMBL" id="NAJN01001987">
    <property type="protein sequence ID" value="TKA59251.1"/>
    <property type="molecule type" value="Genomic_DNA"/>
</dbReference>
<feature type="region of interest" description="Disordered" evidence="1">
    <location>
        <begin position="320"/>
        <end position="346"/>
    </location>
</feature>
<keyword evidence="5" id="KW-1185">Reference proteome</keyword>
<reference evidence="3 5" key="1">
    <citation type="submission" date="2017-03" db="EMBL/GenBank/DDBJ databases">
        <title>Genomes of endolithic fungi from Antarctica.</title>
        <authorList>
            <person name="Coleine C."/>
            <person name="Masonjones S."/>
            <person name="Stajich J.E."/>
        </authorList>
    </citation>
    <scope>NUCLEOTIDE SEQUENCE [LARGE SCALE GENOMIC DNA]</scope>
    <source>
        <strain evidence="3 5">CCFEE 5187</strain>
    </source>
</reference>
<evidence type="ECO:0000313" key="5">
    <source>
        <dbReference type="Proteomes" id="UP000308768"/>
    </source>
</evidence>
<protein>
    <recommendedName>
        <fullName evidence="2">Fe2OG dioxygenase domain-containing protein</fullName>
    </recommendedName>
</protein>
<evidence type="ECO:0000313" key="4">
    <source>
        <dbReference type="EMBL" id="TKA60826.1"/>
    </source>
</evidence>
<evidence type="ECO:0000259" key="2">
    <source>
        <dbReference type="PROSITE" id="PS51471"/>
    </source>
</evidence>
<dbReference type="InterPro" id="IPR037151">
    <property type="entry name" value="AlkB-like_sf"/>
</dbReference>
<dbReference type="GO" id="GO:0051213">
    <property type="term" value="F:dioxygenase activity"/>
    <property type="evidence" value="ECO:0007669"/>
    <property type="project" value="InterPro"/>
</dbReference>
<dbReference type="Proteomes" id="UP000308768">
    <property type="component" value="Unassembled WGS sequence"/>
</dbReference>
<dbReference type="EMBL" id="NAJN01001863">
    <property type="protein sequence ID" value="TKA60826.1"/>
    <property type="molecule type" value="Genomic_DNA"/>
</dbReference>
<proteinExistence type="predicted"/>
<feature type="domain" description="Fe2OG dioxygenase" evidence="2">
    <location>
        <begin position="83"/>
        <end position="198"/>
    </location>
</feature>
<dbReference type="PROSITE" id="PS51471">
    <property type="entry name" value="FE2OG_OXY"/>
    <property type="match status" value="1"/>
</dbReference>
<dbReference type="STRING" id="331657.A0A4U0W9Z4"/>
<dbReference type="InterPro" id="IPR005123">
    <property type="entry name" value="Oxoglu/Fe-dep_dioxygenase_dom"/>
</dbReference>
<dbReference type="Pfam" id="PF13532">
    <property type="entry name" value="2OG-FeII_Oxy_2"/>
    <property type="match status" value="1"/>
</dbReference>
<dbReference type="SUPFAM" id="SSF47616">
    <property type="entry name" value="GST C-terminal domain-like"/>
    <property type="match status" value="1"/>
</dbReference>
<name>A0A4U0W9Z4_9PEZI</name>
<dbReference type="Gene3D" id="1.20.1050.10">
    <property type="match status" value="1"/>
</dbReference>
<dbReference type="OrthoDB" id="445341at2759"/>
<dbReference type="GO" id="GO:0006307">
    <property type="term" value="P:DNA alkylation repair"/>
    <property type="evidence" value="ECO:0007669"/>
    <property type="project" value="InterPro"/>
</dbReference>
<feature type="compositionally biased region" description="Polar residues" evidence="1">
    <location>
        <begin position="321"/>
        <end position="333"/>
    </location>
</feature>
<dbReference type="Gene3D" id="2.60.120.590">
    <property type="entry name" value="Alpha-ketoglutarate-dependent dioxygenase AlkB-like"/>
    <property type="match status" value="1"/>
</dbReference>
<dbReference type="PANTHER" id="PTHR31212">
    <property type="entry name" value="ALPHA-KETOGLUTARATE-DEPENDENT DIOXYGENASE ALKB HOMOLOG 3"/>
    <property type="match status" value="1"/>
</dbReference>
<dbReference type="SUPFAM" id="SSF51197">
    <property type="entry name" value="Clavaminate synthase-like"/>
    <property type="match status" value="1"/>
</dbReference>
<accession>A0A4U0W9Z4</accession>
<organism evidence="3 5">
    <name type="scientific">Cryomyces minteri</name>
    <dbReference type="NCBI Taxonomy" id="331657"/>
    <lineage>
        <taxon>Eukaryota</taxon>
        <taxon>Fungi</taxon>
        <taxon>Dikarya</taxon>
        <taxon>Ascomycota</taxon>
        <taxon>Pezizomycotina</taxon>
        <taxon>Dothideomycetes</taxon>
        <taxon>Dothideomycetes incertae sedis</taxon>
        <taxon>Cryomyces</taxon>
    </lineage>
</organism>
<dbReference type="InterPro" id="IPR032854">
    <property type="entry name" value="ALKBH3"/>
</dbReference>
<dbReference type="CDD" id="cd00299">
    <property type="entry name" value="GST_C_family"/>
    <property type="match status" value="1"/>
</dbReference>
<sequence length="515" mass="56962">MTFSNPTHGQDSFFNSIYNEVRWQKMYHVQGEVPRLVCVQGEISPDGSMPVYRHPSDQSLPLLHYSSSVEQIREEVQKIVHHPINHVLIQLYRSGNDYISEHSDKTLDIVRGSSIVNVSFGAQRTMRLRTKKSADPGLGARQTHRVPMPHNSMFVLGPETNMRWLHGINADRRRLEERSEVELAYEGMRISLTFRHIGTFLNADESLIWGQGATGKSREVAAGTVSGDDAKTDAMINAFGTENHSSDFDWNATYGAGFDVLHFRAPPPILPIFFLSGDLVEDTSVLMYLEELGIRHERKHPPPPPTDPGHKIHPLAPAATQADQLAGQSSAEEVQTPKPSPKQRTVERRCCLRDTDPQHTEVASAVPILLYLDRYHSPASASTSRPAAATAFSLLTTDLPRLTASSHLASHRLPLPTASPSPLQDLLAQLNDDAARRGTAFLAGEEVGVADCAFWPLLDALGRRRAGEGEEDGAGFGTRCWWLEAWWERMRGRESVRRAVGDGRGGGGKVRVEGA</sequence>
<gene>
    <name evidence="3" type="ORF">B0A49_11366</name>
    <name evidence="4" type="ORF">B0A49_12399</name>
</gene>